<gene>
    <name evidence="2" type="primary">CSON002584</name>
</gene>
<evidence type="ECO:0000313" key="2">
    <source>
        <dbReference type="EMBL" id="SSX20813.1"/>
    </source>
</evidence>
<keyword evidence="1" id="KW-0732">Signal</keyword>
<organism evidence="2">
    <name type="scientific">Culicoides sonorensis</name>
    <name type="common">Biting midge</name>
    <dbReference type="NCBI Taxonomy" id="179676"/>
    <lineage>
        <taxon>Eukaryota</taxon>
        <taxon>Metazoa</taxon>
        <taxon>Ecdysozoa</taxon>
        <taxon>Arthropoda</taxon>
        <taxon>Hexapoda</taxon>
        <taxon>Insecta</taxon>
        <taxon>Pterygota</taxon>
        <taxon>Neoptera</taxon>
        <taxon>Endopterygota</taxon>
        <taxon>Diptera</taxon>
        <taxon>Nematocera</taxon>
        <taxon>Chironomoidea</taxon>
        <taxon>Ceratopogonidae</taxon>
        <taxon>Ceratopogoninae</taxon>
        <taxon>Culicoides</taxon>
        <taxon>Monoculicoides</taxon>
    </lineage>
</organism>
<dbReference type="Gene3D" id="3.40.50.2000">
    <property type="entry name" value="Glycogen Phosphorylase B"/>
    <property type="match status" value="1"/>
</dbReference>
<dbReference type="VEuPathDB" id="VectorBase:CSON002584"/>
<proteinExistence type="predicted"/>
<dbReference type="SUPFAM" id="SSF53756">
    <property type="entry name" value="UDP-Glycosyltransferase/glycogen phosphorylase"/>
    <property type="match status" value="1"/>
</dbReference>
<reference evidence="2" key="1">
    <citation type="submission" date="2018-07" db="EMBL/GenBank/DDBJ databases">
        <authorList>
            <person name="Quirk P.G."/>
            <person name="Krulwich T.A."/>
        </authorList>
    </citation>
    <scope>NUCLEOTIDE SEQUENCE</scope>
</reference>
<feature type="chain" id="PRO_5016382615" evidence="1">
    <location>
        <begin position="19"/>
        <end position="211"/>
    </location>
</feature>
<feature type="signal peptide" evidence="1">
    <location>
        <begin position="1"/>
        <end position="18"/>
    </location>
</feature>
<dbReference type="EMBL" id="UFQT01000142">
    <property type="protein sequence ID" value="SSX20813.1"/>
    <property type="molecule type" value="Genomic_DNA"/>
</dbReference>
<name>A0A336LVZ4_CULSO</name>
<evidence type="ECO:0000256" key="1">
    <source>
        <dbReference type="SAM" id="SignalP"/>
    </source>
</evidence>
<accession>A0A336LVZ4</accession>
<protein>
    <submittedName>
        <fullName evidence="2">CSON002584 protein</fullName>
    </submittedName>
</protein>
<dbReference type="AlphaFoldDB" id="A0A336LVZ4"/>
<sequence>MKALMLMILFSLISNNLSLNVIMITLGGTKSHKIPFLEIGQGLINRNHSVTLLTGFKSETSSGSTLEDIAPKKVVEYISRYSNRDLLGARMKGELPIPILDVFRYPLEVCSMFYESTEVKLIMEKKFDVGILDGAFPECALAMIHKMQIPFIYLNTVGLYTGSLSLAGNPALASFTPAFSGQFTENIFLNFGPYIRIIVINVEGVSRAKSE</sequence>